<dbReference type="PANTHER" id="PTHR43727">
    <property type="entry name" value="DIAMINOPIMELATE DECARBOXYLASE"/>
    <property type="match status" value="1"/>
</dbReference>
<dbReference type="PRINTS" id="PR01179">
    <property type="entry name" value="ODADCRBXLASE"/>
</dbReference>
<keyword evidence="12" id="KW-1185">Reference proteome</keyword>
<dbReference type="OrthoDB" id="9802241at2"/>
<evidence type="ECO:0000256" key="7">
    <source>
        <dbReference type="PIRSR" id="PIRSR600183-50"/>
    </source>
</evidence>
<comment type="pathway">
    <text evidence="5 8">Amino-acid biosynthesis; L-lysine biosynthesis via DAP pathway; L-lysine from DL-2,6-diaminopimelate: step 1/1.</text>
</comment>
<keyword evidence="5 8" id="KW-0457">Lysine biosynthesis</keyword>
<dbReference type="Proteomes" id="UP000188184">
    <property type="component" value="Chromosome"/>
</dbReference>
<dbReference type="Pfam" id="PF02784">
    <property type="entry name" value="Orn_Arg_deC_N"/>
    <property type="match status" value="1"/>
</dbReference>
<dbReference type="EC" id="4.1.1.20" evidence="5 6"/>
<evidence type="ECO:0000256" key="8">
    <source>
        <dbReference type="RuleBase" id="RU003738"/>
    </source>
</evidence>
<feature type="domain" description="Orn/DAP/Arg decarboxylase 2 C-terminal" evidence="9">
    <location>
        <begin position="30"/>
        <end position="377"/>
    </location>
</feature>
<feature type="domain" description="Orn/DAP/Arg decarboxylase 2 N-terminal" evidence="10">
    <location>
        <begin position="35"/>
        <end position="285"/>
    </location>
</feature>
<comment type="similarity">
    <text evidence="5">Belongs to the Orn/Lys/Arg decarboxylase class-II family. LysA subfamily.</text>
</comment>
<dbReference type="InterPro" id="IPR022643">
    <property type="entry name" value="De-COase2_C"/>
</dbReference>
<feature type="binding site" evidence="5">
    <location>
        <begin position="279"/>
        <end position="282"/>
    </location>
    <ligand>
        <name>pyridoxal 5'-phosphate</name>
        <dbReference type="ChEBI" id="CHEBI:597326"/>
    </ligand>
</feature>
<evidence type="ECO:0000259" key="9">
    <source>
        <dbReference type="Pfam" id="PF00278"/>
    </source>
</evidence>
<dbReference type="NCBIfam" id="TIGR01048">
    <property type="entry name" value="lysA"/>
    <property type="match status" value="1"/>
</dbReference>
<evidence type="ECO:0000256" key="3">
    <source>
        <dbReference type="ARBA" id="ARBA00022898"/>
    </source>
</evidence>
<feature type="binding site" evidence="5">
    <location>
        <position position="323"/>
    </location>
    <ligand>
        <name>substrate</name>
    </ligand>
</feature>
<dbReference type="PRINTS" id="PR01181">
    <property type="entry name" value="DAPDCRBXLASE"/>
</dbReference>
<dbReference type="Pfam" id="PF00278">
    <property type="entry name" value="Orn_DAP_Arg_deC"/>
    <property type="match status" value="1"/>
</dbReference>
<dbReference type="SUPFAM" id="SSF50621">
    <property type="entry name" value="Alanine racemase C-terminal domain-like"/>
    <property type="match status" value="1"/>
</dbReference>
<feature type="binding site" evidence="5">
    <location>
        <position position="379"/>
    </location>
    <ligand>
        <name>pyridoxal 5'-phosphate</name>
        <dbReference type="ChEBI" id="CHEBI:597326"/>
    </ligand>
</feature>
<reference evidence="11 12" key="1">
    <citation type="submission" date="2017-02" db="EMBL/GenBank/DDBJ databases">
        <title>The complete genomic sequence of a novel cold adapted crude oil-degrading bacterium Planococcus qaidamina Y42.</title>
        <authorList>
            <person name="Yang R."/>
        </authorList>
    </citation>
    <scope>NUCLEOTIDE SEQUENCE [LARGE SCALE GENOMIC DNA]</scope>
    <source>
        <strain evidence="11 12">Y42</strain>
    </source>
</reference>
<evidence type="ECO:0000259" key="10">
    <source>
        <dbReference type="Pfam" id="PF02784"/>
    </source>
</evidence>
<dbReference type="InterPro" id="IPR022644">
    <property type="entry name" value="De-COase2_N"/>
</dbReference>
<dbReference type="UniPathway" id="UPA00034">
    <property type="reaction ID" value="UER00027"/>
</dbReference>
<feature type="modified residue" description="N6-(pyridoxal phosphate)lysine" evidence="5 7">
    <location>
        <position position="62"/>
    </location>
</feature>
<comment type="subunit">
    <text evidence="5">Homodimer.</text>
</comment>
<dbReference type="FunFam" id="3.20.20.10:FF:000003">
    <property type="entry name" value="Diaminopimelate decarboxylase"/>
    <property type="match status" value="1"/>
</dbReference>
<sequence>MNLTRNERGELTIRGVSLPSLADAYGTPLFVYDEDEIRSQCRRFHDSLSTSGLDYTVSYASKAFSSVQLFRLMNEEAMGLDVVSEGELYTALASGFPADRIHFHGNNKTEAEIRYALDAGIEYFVIDSIGEIERIDALADRDVEVLVRINPGVEAHTHEFIQTGQEDSKFGLSIEKGLALDGISRIQAAEHLVFKGVHFHIGSQIYDPNGMITTIDKVLRWLHENNIQADVLNAGGGFSIRYTDEDISYPIEDGVTRITETVKNVCAELDYPVPHLSLEPGRSIVGEAGLTLYRVGTVKDIPDVNTYVSIDGGMSDHIRTALYDAKYTLQLANREPEGKEITTTVAGKLCESGDLIAKGIELPPVEPGDLLAVLSTGAYHYSMASNYNQMLKPAIVFVSGNDHRLVIRRQSLEDLLVNEVTDDQLGKTK</sequence>
<evidence type="ECO:0000256" key="2">
    <source>
        <dbReference type="ARBA" id="ARBA00022793"/>
    </source>
</evidence>
<dbReference type="SUPFAM" id="SSF51419">
    <property type="entry name" value="PLP-binding barrel"/>
    <property type="match status" value="1"/>
</dbReference>
<dbReference type="CDD" id="cd06828">
    <property type="entry name" value="PLPDE_III_DapDC"/>
    <property type="match status" value="1"/>
</dbReference>
<dbReference type="EMBL" id="CP019640">
    <property type="protein sequence ID" value="AQQ53089.1"/>
    <property type="molecule type" value="Genomic_DNA"/>
</dbReference>
<dbReference type="Gene3D" id="2.40.37.10">
    <property type="entry name" value="Lyase, Ornithine Decarboxylase, Chain A, domain 1"/>
    <property type="match status" value="1"/>
</dbReference>
<protein>
    <recommendedName>
        <fullName evidence="5 6">Diaminopimelate decarboxylase</fullName>
        <shortName evidence="5">DAP decarboxylase</shortName>
        <shortName evidence="5">DAPDC</shortName>
        <ecNumber evidence="5 6">4.1.1.20</ecNumber>
    </recommendedName>
</protein>
<feature type="binding site" evidence="5">
    <location>
        <position position="282"/>
    </location>
    <ligand>
        <name>substrate</name>
    </ligand>
</feature>
<dbReference type="InterPro" id="IPR009006">
    <property type="entry name" value="Ala_racemase/Decarboxylase_C"/>
</dbReference>
<evidence type="ECO:0000256" key="6">
    <source>
        <dbReference type="NCBIfam" id="TIGR01048"/>
    </source>
</evidence>
<comment type="catalytic activity">
    <reaction evidence="5 8">
        <text>meso-2,6-diaminopimelate + H(+) = L-lysine + CO2</text>
        <dbReference type="Rhea" id="RHEA:15101"/>
        <dbReference type="ChEBI" id="CHEBI:15378"/>
        <dbReference type="ChEBI" id="CHEBI:16526"/>
        <dbReference type="ChEBI" id="CHEBI:32551"/>
        <dbReference type="ChEBI" id="CHEBI:57791"/>
        <dbReference type="EC" id="4.1.1.20"/>
    </reaction>
</comment>
<comment type="cofactor">
    <cofactor evidence="1 5 7 8">
        <name>pyridoxal 5'-phosphate</name>
        <dbReference type="ChEBI" id="CHEBI:597326"/>
    </cofactor>
</comment>
<evidence type="ECO:0000313" key="12">
    <source>
        <dbReference type="Proteomes" id="UP000188184"/>
    </source>
</evidence>
<dbReference type="GO" id="GO:0009089">
    <property type="term" value="P:lysine biosynthetic process via diaminopimelate"/>
    <property type="evidence" value="ECO:0007669"/>
    <property type="project" value="UniProtKB-UniRule"/>
</dbReference>
<dbReference type="PANTHER" id="PTHR43727:SF2">
    <property type="entry name" value="GROUP IV DECARBOXYLASE"/>
    <property type="match status" value="1"/>
</dbReference>
<keyword evidence="2 5" id="KW-0210">Decarboxylase</keyword>
<dbReference type="KEGG" id="pmar:B0X71_08275"/>
<organism evidence="11 12">
    <name type="scientific">Planococcus lenghuensis</name>
    <dbReference type="NCBI Taxonomy" id="2213202"/>
    <lineage>
        <taxon>Bacteria</taxon>
        <taxon>Bacillati</taxon>
        <taxon>Bacillota</taxon>
        <taxon>Bacilli</taxon>
        <taxon>Bacillales</taxon>
        <taxon>Caryophanaceae</taxon>
        <taxon>Planococcus</taxon>
    </lineage>
</organism>
<proteinExistence type="inferred from homology"/>
<keyword evidence="5" id="KW-0028">Amino-acid biosynthesis</keyword>
<evidence type="ECO:0000313" key="11">
    <source>
        <dbReference type="EMBL" id="AQQ53089.1"/>
    </source>
</evidence>
<accession>A0A1Q2KY21</accession>
<dbReference type="InterPro" id="IPR029066">
    <property type="entry name" value="PLP-binding_barrel"/>
</dbReference>
<dbReference type="InterPro" id="IPR000183">
    <property type="entry name" value="Orn/DAP/Arg_de-COase"/>
</dbReference>
<keyword evidence="4 5" id="KW-0456">Lyase</keyword>
<comment type="function">
    <text evidence="5">Specifically catalyzes the decarboxylation of meso-diaminopimelate (meso-DAP) to L-lysine.</text>
</comment>
<evidence type="ECO:0000256" key="5">
    <source>
        <dbReference type="HAMAP-Rule" id="MF_02120"/>
    </source>
</evidence>
<feature type="binding site" evidence="5">
    <location>
        <position position="237"/>
    </location>
    <ligand>
        <name>pyridoxal 5'-phosphate</name>
        <dbReference type="ChEBI" id="CHEBI:597326"/>
    </ligand>
</feature>
<keyword evidence="3 5" id="KW-0663">Pyridoxal phosphate</keyword>
<gene>
    <name evidence="5" type="primary">lysA</name>
    <name evidence="11" type="ORF">B0X71_08275</name>
</gene>
<dbReference type="GO" id="GO:0008836">
    <property type="term" value="F:diaminopimelate decarboxylase activity"/>
    <property type="evidence" value="ECO:0007669"/>
    <property type="project" value="UniProtKB-UniRule"/>
</dbReference>
<name>A0A1Q2KY21_9BACL</name>
<feature type="active site" description="Proton donor" evidence="7">
    <location>
        <position position="350"/>
    </location>
</feature>
<dbReference type="Gene3D" id="3.20.20.10">
    <property type="entry name" value="Alanine racemase"/>
    <property type="match status" value="1"/>
</dbReference>
<dbReference type="GO" id="GO:0030170">
    <property type="term" value="F:pyridoxal phosphate binding"/>
    <property type="evidence" value="ECO:0007669"/>
    <property type="project" value="UniProtKB-UniRule"/>
</dbReference>
<feature type="binding site" evidence="5">
    <location>
        <position position="319"/>
    </location>
    <ligand>
        <name>substrate</name>
    </ligand>
</feature>
<feature type="binding site" evidence="5">
    <location>
        <position position="379"/>
    </location>
    <ligand>
        <name>substrate</name>
    </ligand>
</feature>
<evidence type="ECO:0000256" key="1">
    <source>
        <dbReference type="ARBA" id="ARBA00001933"/>
    </source>
</evidence>
<evidence type="ECO:0000256" key="4">
    <source>
        <dbReference type="ARBA" id="ARBA00023239"/>
    </source>
</evidence>
<dbReference type="HAMAP" id="MF_02120">
    <property type="entry name" value="LysA"/>
    <property type="match status" value="1"/>
</dbReference>
<dbReference type="InterPro" id="IPR002986">
    <property type="entry name" value="DAP_deCOOHase_LysA"/>
</dbReference>
<dbReference type="RefSeq" id="WP_077588972.1">
    <property type="nucleotide sequence ID" value="NZ_CP019640.1"/>
</dbReference>
<feature type="binding site" evidence="5">
    <location>
        <position position="351"/>
    </location>
    <ligand>
        <name>substrate</name>
    </ligand>
</feature>
<dbReference type="AlphaFoldDB" id="A0A1Q2KY21"/>